<evidence type="ECO:0000256" key="11">
    <source>
        <dbReference type="ARBA" id="ARBA00026132"/>
    </source>
</evidence>
<dbReference type="RGD" id="1309613">
    <property type="gene designation" value="Usp40"/>
</dbReference>
<evidence type="ECO:0007829" key="24">
    <source>
        <dbReference type="PeptideAtlas" id="A0A8J8XW61"/>
    </source>
</evidence>
<evidence type="ECO:0000259" key="20">
    <source>
        <dbReference type="Pfam" id="PF08240"/>
    </source>
</evidence>
<dbReference type="GeneTree" id="ENSGT00940000157267"/>
<comment type="catalytic activity">
    <reaction evidence="17">
        <text>keto-D-fructose + NADH + H(+) = D-sorbitol + NAD(+)</text>
        <dbReference type="Rhea" id="RHEA:33031"/>
        <dbReference type="ChEBI" id="CHEBI:15378"/>
        <dbReference type="ChEBI" id="CHEBI:17924"/>
        <dbReference type="ChEBI" id="CHEBI:48095"/>
        <dbReference type="ChEBI" id="CHEBI:57540"/>
        <dbReference type="ChEBI" id="CHEBI:57945"/>
    </reaction>
</comment>
<keyword evidence="5" id="KW-0862">Zinc</keyword>
<evidence type="ECO:0000256" key="18">
    <source>
        <dbReference type="SAM" id="MobiDB-lite"/>
    </source>
</evidence>
<dbReference type="PANTHER" id="PTHR43161">
    <property type="entry name" value="SORBITOL DEHYDROGENASE"/>
    <property type="match status" value="1"/>
</dbReference>
<dbReference type="InterPro" id="IPR036291">
    <property type="entry name" value="NAD(P)-bd_dom_sf"/>
</dbReference>
<dbReference type="InterPro" id="IPR011032">
    <property type="entry name" value="GroES-like_sf"/>
</dbReference>
<reference evidence="21" key="3">
    <citation type="submission" date="2025-09" db="UniProtKB">
        <authorList>
            <consortium name="Ensembl"/>
        </authorList>
    </citation>
    <scope>IDENTIFICATION</scope>
    <source>
        <strain evidence="21">Brown Norway</strain>
    </source>
</reference>
<dbReference type="PANTHER" id="PTHR43161:SF9">
    <property type="entry name" value="SORBITOL DEHYDROGENASE"/>
    <property type="match status" value="1"/>
</dbReference>
<dbReference type="SUPFAM" id="SSF50129">
    <property type="entry name" value="GroES-like"/>
    <property type="match status" value="1"/>
</dbReference>
<feature type="domain" description="Alcohol dehydrogenase-like N-terminal" evidence="20">
    <location>
        <begin position="23"/>
        <end position="127"/>
    </location>
</feature>
<evidence type="ECO:0000256" key="3">
    <source>
        <dbReference type="ARBA" id="ARBA00008072"/>
    </source>
</evidence>
<feature type="domain" description="Alcohol dehydrogenase-like C-terminal" evidence="19">
    <location>
        <begin position="165"/>
        <end position="294"/>
    </location>
</feature>
<dbReference type="GO" id="GO:0003939">
    <property type="term" value="F:L-iditol 2-dehydrogenase (NAD+) activity"/>
    <property type="evidence" value="ECO:0007669"/>
    <property type="project" value="UniProtKB-EC"/>
</dbReference>
<evidence type="ECO:0000256" key="17">
    <source>
        <dbReference type="ARBA" id="ARBA00051504"/>
    </source>
</evidence>
<evidence type="ECO:0000256" key="4">
    <source>
        <dbReference type="ARBA" id="ARBA00022723"/>
    </source>
</evidence>
<proteinExistence type="evidence at protein level"/>
<dbReference type="Gene3D" id="3.90.180.10">
    <property type="entry name" value="Medium-chain alcohol dehydrogenases, catalytic domain"/>
    <property type="match status" value="1"/>
</dbReference>
<evidence type="ECO:0000256" key="1">
    <source>
        <dbReference type="ARBA" id="ARBA00001947"/>
    </source>
</evidence>
<keyword evidence="4" id="KW-0479">Metal-binding</keyword>
<dbReference type="GO" id="GO:0046872">
    <property type="term" value="F:metal ion binding"/>
    <property type="evidence" value="ECO:0007669"/>
    <property type="project" value="UniProtKB-KW"/>
</dbReference>
<comment type="subcellular location">
    <subcellularLocation>
        <location evidence="2">Cell projection</location>
        <location evidence="2">Cilium</location>
        <location evidence="2">Flagellum</location>
    </subcellularLocation>
</comment>
<keyword evidence="8" id="KW-0520">NAD</keyword>
<evidence type="ECO:0000313" key="21">
    <source>
        <dbReference type="Ensembl" id="ENSRNOP00000064567.3"/>
    </source>
</evidence>
<reference evidence="21" key="1">
    <citation type="submission" date="2024-01" db="EMBL/GenBank/DDBJ databases">
        <title>GRCr8: a new rat reference genome assembly contstructed from accurate long reads and long range scaffolding.</title>
        <authorList>
            <person name="Doris P.A."/>
            <person name="Kalbfleisch T."/>
            <person name="Li K."/>
            <person name="Howe K."/>
            <person name="Wood J."/>
        </authorList>
    </citation>
    <scope>NUCLEOTIDE SEQUENCE [LARGE SCALE GENOMIC DNA]</scope>
    <source>
        <strain evidence="21">Brown Norway</strain>
    </source>
</reference>
<evidence type="ECO:0000259" key="19">
    <source>
        <dbReference type="Pfam" id="PF00107"/>
    </source>
</evidence>
<comment type="catalytic activity">
    <reaction evidence="15">
        <text>xylitol + NAD(+) = D-xylulose + NADH + H(+)</text>
        <dbReference type="Rhea" id="RHEA:20433"/>
        <dbReference type="ChEBI" id="CHEBI:15378"/>
        <dbReference type="ChEBI" id="CHEBI:17140"/>
        <dbReference type="ChEBI" id="CHEBI:17151"/>
        <dbReference type="ChEBI" id="CHEBI:57540"/>
        <dbReference type="ChEBI" id="CHEBI:57945"/>
        <dbReference type="EC" id="1.1.1.9"/>
    </reaction>
</comment>
<keyword evidence="22" id="KW-1185">Reference proteome</keyword>
<dbReference type="AGR" id="RGD:1309613"/>
<dbReference type="Pfam" id="PF08240">
    <property type="entry name" value="ADH_N"/>
    <property type="match status" value="1"/>
</dbReference>
<dbReference type="SUPFAM" id="SSF51735">
    <property type="entry name" value="NAD(P)-binding Rossmann-fold domains"/>
    <property type="match status" value="1"/>
</dbReference>
<dbReference type="FunFam" id="3.40.50.720:FF:000068">
    <property type="entry name" value="Sorbitol dehydrogenase"/>
    <property type="match status" value="1"/>
</dbReference>
<comment type="cofactor">
    <cofactor evidence="1">
        <name>Zn(2+)</name>
        <dbReference type="ChEBI" id="CHEBI:29105"/>
    </cofactor>
</comment>
<organism evidence="21 22">
    <name type="scientific">Rattus norvegicus</name>
    <name type="common">Rat</name>
    <dbReference type="NCBI Taxonomy" id="10116"/>
    <lineage>
        <taxon>Eukaryota</taxon>
        <taxon>Metazoa</taxon>
        <taxon>Chordata</taxon>
        <taxon>Craniata</taxon>
        <taxon>Vertebrata</taxon>
        <taxon>Euteleostomi</taxon>
        <taxon>Mammalia</taxon>
        <taxon>Eutheria</taxon>
        <taxon>Euarchontoglires</taxon>
        <taxon>Glires</taxon>
        <taxon>Rodentia</taxon>
        <taxon>Myomorpha</taxon>
        <taxon>Muroidea</taxon>
        <taxon>Muridae</taxon>
        <taxon>Murinae</taxon>
        <taxon>Rattus</taxon>
    </lineage>
</organism>
<evidence type="ECO:0000313" key="22">
    <source>
        <dbReference type="Proteomes" id="UP000002494"/>
    </source>
</evidence>
<dbReference type="EC" id="1.1.1.9" evidence="10"/>
<protein>
    <recommendedName>
        <fullName evidence="11">Sorbitol dehydrogenase</fullName>
        <ecNumber evidence="9">1.1.1.14</ecNumber>
        <ecNumber evidence="10">1.1.1.9</ecNumber>
    </recommendedName>
    <alternativeName>
        <fullName evidence="12">L-iditol 2-dehydrogenase</fullName>
    </alternativeName>
    <alternativeName>
        <fullName evidence="14">Polyol dehydrogenase</fullName>
    </alternativeName>
    <alternativeName>
        <fullName evidence="13">Xylitol dehydrogenase</fullName>
    </alternativeName>
</protein>
<dbReference type="Pfam" id="PF00107">
    <property type="entry name" value="ADH_zinc_N"/>
    <property type="match status" value="1"/>
</dbReference>
<dbReference type="AlphaFoldDB" id="A0A8J8XW61"/>
<keyword evidence="7" id="KW-0560">Oxidoreductase</keyword>
<name>A0A8J8XW61_RAT</name>
<evidence type="ECO:0000256" key="13">
    <source>
        <dbReference type="ARBA" id="ARBA00031806"/>
    </source>
</evidence>
<dbReference type="InterPro" id="IPR013149">
    <property type="entry name" value="ADH-like_C"/>
</dbReference>
<dbReference type="HOGENOM" id="CLU_348132_0_0_1"/>
<gene>
    <name evidence="21 23" type="primary">Usp40</name>
</gene>
<keyword evidence="6" id="KW-0969">Cilium</keyword>
<dbReference type="Ensembl" id="ENSRNOT00000070819.4">
    <property type="protein sequence ID" value="ENSRNOP00000064567.3"/>
    <property type="gene ID" value="ENSRNOG00000018395.9"/>
</dbReference>
<dbReference type="InterPro" id="IPR013154">
    <property type="entry name" value="ADH-like_N"/>
</dbReference>
<evidence type="ECO:0000256" key="5">
    <source>
        <dbReference type="ARBA" id="ARBA00022833"/>
    </source>
</evidence>
<sequence>MVLSVAKRVPAGLHVYHTLDDALVGICGSDVHYWEHGRIGDFVVKKPMVLGYEATGTVTKVGPMVKHLKPGDRVAIEPGVPREINEFCKIGRYNLTPSIFFCATPPDGGNLCRFYKHSADFCYKLPDGVTFEEGALIEPLSVGIYACHRRSVSLGNKVLVCGAGPVGIVTLLVAKAMGASQVVVTDLSASWLTKAKEVGADFTIQVAKETPQEIASKVESLLGSKPEVTIDCSGAEPSIQSGIYATHSGRTSVIVGMGPEMISLPLVHAAVREVDIKGVFRYCNTWLMAVSMLASKTLNVKHLVTHRFPLEKAVEAFETAKKGLGLKVGGVQIQTGFDCEPLLLHILHLELSGEGSECEQLVESPHVFPANAEVGTVFTALGTPEGVLLMNSVESTDEECWTAIPQEDMKKTFREQGLRNGSLILVQDSDSDDNSLLSKQGRWTSSMNELNWLQVKNFCQSGSEEKQVQIAVTMHTLFLFFALGTDIHPGAELEVIVEETLSVRDGHLKMPIWWYQPERLSGHRESWDHLNCAFSQGSSWGAAPTQGAPGPEPAEVSLLYLGDMEISEEATLAELKSKALALPSVLKLAVQSTSLLRVWTVESKRPSRLLRTGWRQLKGGGFAHHALQHSSFLCFCPVSALFFYSPRDVLLRTQLRIPGERAYSLAKDLVWDTTRGWTAGSLRQRVADFYSLPVEKIEIAKYFPEKFEWLPISSWNQQIAKRKKKKNQDTLQGGPYYLKDGDTIGIKNLLFDDNDDFSTIRDDIGKENQKRTALEKKKSREVQRTQSSDVFSNSGMPTRPRGPEASLSIHVASFR</sequence>
<dbReference type="Gene3D" id="3.40.50.720">
    <property type="entry name" value="NAD(P)-binding Rossmann-like Domain"/>
    <property type="match status" value="1"/>
</dbReference>
<dbReference type="CDD" id="cd05285">
    <property type="entry name" value="sorbitol_DH"/>
    <property type="match status" value="1"/>
</dbReference>
<feature type="compositionally biased region" description="Polar residues" evidence="18">
    <location>
        <begin position="784"/>
        <end position="796"/>
    </location>
</feature>
<evidence type="ECO:0000256" key="12">
    <source>
        <dbReference type="ARBA" id="ARBA00030853"/>
    </source>
</evidence>
<dbReference type="GO" id="GO:0046526">
    <property type="term" value="F:D-xylulose reductase activity"/>
    <property type="evidence" value="ECO:0007669"/>
    <property type="project" value="UniProtKB-EC"/>
</dbReference>
<dbReference type="Proteomes" id="UP000002494">
    <property type="component" value="Chromosome 9"/>
</dbReference>
<accession>A0A8J8XW61</accession>
<keyword evidence="6" id="KW-0282">Flagellum</keyword>
<evidence type="ECO:0000256" key="15">
    <source>
        <dbReference type="ARBA" id="ARBA00048406"/>
    </source>
</evidence>
<evidence type="ECO:0000256" key="8">
    <source>
        <dbReference type="ARBA" id="ARBA00023027"/>
    </source>
</evidence>
<evidence type="ECO:0000256" key="6">
    <source>
        <dbReference type="ARBA" id="ARBA00022846"/>
    </source>
</evidence>
<evidence type="ECO:0000256" key="16">
    <source>
        <dbReference type="ARBA" id="ARBA00049408"/>
    </source>
</evidence>
<feature type="compositionally biased region" description="Basic and acidic residues" evidence="18">
    <location>
        <begin position="768"/>
        <end position="783"/>
    </location>
</feature>
<dbReference type="EC" id="1.1.1.14" evidence="9"/>
<reference evidence="21" key="2">
    <citation type="submission" date="2025-08" db="UniProtKB">
        <authorList>
            <consortium name="Ensembl"/>
        </authorList>
    </citation>
    <scope>IDENTIFICATION</scope>
    <source>
        <strain evidence="21">Brown Norway</strain>
    </source>
</reference>
<evidence type="ECO:0000313" key="23">
    <source>
        <dbReference type="RGD" id="1309613"/>
    </source>
</evidence>
<comment type="catalytic activity">
    <reaction evidence="16">
        <text>L-iditol + NAD(+) = keto-L-sorbose + NADH + H(+)</text>
        <dbReference type="Rhea" id="RHEA:10160"/>
        <dbReference type="ChEBI" id="CHEBI:13172"/>
        <dbReference type="ChEBI" id="CHEBI:15378"/>
        <dbReference type="ChEBI" id="CHEBI:18202"/>
        <dbReference type="ChEBI" id="CHEBI:57540"/>
        <dbReference type="ChEBI" id="CHEBI:57945"/>
        <dbReference type="EC" id="1.1.1.14"/>
    </reaction>
</comment>
<feature type="region of interest" description="Disordered" evidence="18">
    <location>
        <begin position="768"/>
        <end position="815"/>
    </location>
</feature>
<dbReference type="GO" id="GO:0031514">
    <property type="term" value="C:motile cilium"/>
    <property type="evidence" value="ECO:0007669"/>
    <property type="project" value="UniProtKB-SubCell"/>
</dbReference>
<comment type="similarity">
    <text evidence="3">Belongs to the zinc-containing alcohol dehydrogenase family.</text>
</comment>
<evidence type="ECO:0000256" key="9">
    <source>
        <dbReference type="ARBA" id="ARBA00026109"/>
    </source>
</evidence>
<evidence type="ECO:0000256" key="7">
    <source>
        <dbReference type="ARBA" id="ARBA00023002"/>
    </source>
</evidence>
<evidence type="ECO:0000256" key="10">
    <source>
        <dbReference type="ARBA" id="ARBA00026119"/>
    </source>
</evidence>
<evidence type="ECO:0000256" key="14">
    <source>
        <dbReference type="ARBA" id="ARBA00032485"/>
    </source>
</evidence>
<dbReference type="InterPro" id="IPR045306">
    <property type="entry name" value="SDH-like"/>
</dbReference>
<evidence type="ECO:0000256" key="2">
    <source>
        <dbReference type="ARBA" id="ARBA00004230"/>
    </source>
</evidence>
<keyword evidence="24" id="KW-1267">Proteomics identification</keyword>
<keyword evidence="6" id="KW-0966">Cell projection</keyword>